<sequence length="199" mass="22235">MRGEDGAWRMKCVGTSKKRGGVPYLGFERSRLPRSFVKGGRSMHHDADDKAEVLPNEREEEGRARSSATLPLSTPSDRGVYCRPSSPLLCFWFVHSHPTTRGASGKFKEMHGPRTGNKAPTESSRSILVPENLGHVAYYTKLFCLRRFFPLGAPFLLWIFVFKEQHRCVGDSECVVMANDLSGGGRQHIHGANDELAME</sequence>
<name>A0AAJ0H692_9PEZI</name>
<reference evidence="2" key="1">
    <citation type="journal article" date="2023" name="Mol. Phylogenet. Evol.">
        <title>Genome-scale phylogeny and comparative genomics of the fungal order Sordariales.</title>
        <authorList>
            <person name="Hensen N."/>
            <person name="Bonometti L."/>
            <person name="Westerberg I."/>
            <person name="Brannstrom I.O."/>
            <person name="Guillou S."/>
            <person name="Cros-Aarteil S."/>
            <person name="Calhoun S."/>
            <person name="Haridas S."/>
            <person name="Kuo A."/>
            <person name="Mondo S."/>
            <person name="Pangilinan J."/>
            <person name="Riley R."/>
            <person name="LaButti K."/>
            <person name="Andreopoulos B."/>
            <person name="Lipzen A."/>
            <person name="Chen C."/>
            <person name="Yan M."/>
            <person name="Daum C."/>
            <person name="Ng V."/>
            <person name="Clum A."/>
            <person name="Steindorff A."/>
            <person name="Ohm R.A."/>
            <person name="Martin F."/>
            <person name="Silar P."/>
            <person name="Natvig D.O."/>
            <person name="Lalanne C."/>
            <person name="Gautier V."/>
            <person name="Ament-Velasquez S.L."/>
            <person name="Kruys A."/>
            <person name="Hutchinson M.I."/>
            <person name="Powell A.J."/>
            <person name="Barry K."/>
            <person name="Miller A.N."/>
            <person name="Grigoriev I.V."/>
            <person name="Debuchy R."/>
            <person name="Gladieux P."/>
            <person name="Hiltunen Thoren M."/>
            <person name="Johannesson H."/>
        </authorList>
    </citation>
    <scope>NUCLEOTIDE SEQUENCE</scope>
    <source>
        <strain evidence="2">CBS 955.72</strain>
    </source>
</reference>
<dbReference type="AlphaFoldDB" id="A0AAJ0H692"/>
<dbReference type="EMBL" id="JAUIQD010000008">
    <property type="protein sequence ID" value="KAK3341166.1"/>
    <property type="molecule type" value="Genomic_DNA"/>
</dbReference>
<proteinExistence type="predicted"/>
<keyword evidence="3" id="KW-1185">Reference proteome</keyword>
<protein>
    <submittedName>
        <fullName evidence="2">Uncharacterized protein</fullName>
    </submittedName>
</protein>
<comment type="caution">
    <text evidence="2">The sequence shown here is derived from an EMBL/GenBank/DDBJ whole genome shotgun (WGS) entry which is preliminary data.</text>
</comment>
<dbReference type="Proteomes" id="UP001275084">
    <property type="component" value="Unassembled WGS sequence"/>
</dbReference>
<feature type="region of interest" description="Disordered" evidence="1">
    <location>
        <begin position="38"/>
        <end position="71"/>
    </location>
</feature>
<gene>
    <name evidence="2" type="ORF">B0T25DRAFT_332732</name>
</gene>
<organism evidence="2 3">
    <name type="scientific">Lasiosphaeria hispida</name>
    <dbReference type="NCBI Taxonomy" id="260671"/>
    <lineage>
        <taxon>Eukaryota</taxon>
        <taxon>Fungi</taxon>
        <taxon>Dikarya</taxon>
        <taxon>Ascomycota</taxon>
        <taxon>Pezizomycotina</taxon>
        <taxon>Sordariomycetes</taxon>
        <taxon>Sordariomycetidae</taxon>
        <taxon>Sordariales</taxon>
        <taxon>Lasiosphaeriaceae</taxon>
        <taxon>Lasiosphaeria</taxon>
    </lineage>
</organism>
<accession>A0AAJ0H692</accession>
<evidence type="ECO:0000256" key="1">
    <source>
        <dbReference type="SAM" id="MobiDB-lite"/>
    </source>
</evidence>
<evidence type="ECO:0000313" key="2">
    <source>
        <dbReference type="EMBL" id="KAK3341166.1"/>
    </source>
</evidence>
<reference evidence="2" key="2">
    <citation type="submission" date="2023-06" db="EMBL/GenBank/DDBJ databases">
        <authorList>
            <consortium name="Lawrence Berkeley National Laboratory"/>
            <person name="Haridas S."/>
            <person name="Hensen N."/>
            <person name="Bonometti L."/>
            <person name="Westerberg I."/>
            <person name="Brannstrom I.O."/>
            <person name="Guillou S."/>
            <person name="Cros-Aarteil S."/>
            <person name="Calhoun S."/>
            <person name="Kuo A."/>
            <person name="Mondo S."/>
            <person name="Pangilinan J."/>
            <person name="Riley R."/>
            <person name="Labutti K."/>
            <person name="Andreopoulos B."/>
            <person name="Lipzen A."/>
            <person name="Chen C."/>
            <person name="Yanf M."/>
            <person name="Daum C."/>
            <person name="Ng V."/>
            <person name="Clum A."/>
            <person name="Steindorff A."/>
            <person name="Ohm R."/>
            <person name="Martin F."/>
            <person name="Silar P."/>
            <person name="Natvig D."/>
            <person name="Lalanne C."/>
            <person name="Gautier V."/>
            <person name="Ament-Velasquez S.L."/>
            <person name="Kruys A."/>
            <person name="Hutchinson M.I."/>
            <person name="Powell A.J."/>
            <person name="Barry K."/>
            <person name="Miller A.N."/>
            <person name="Grigoriev I.V."/>
            <person name="Debuchy R."/>
            <person name="Gladieux P."/>
            <person name="Thoren M.H."/>
            <person name="Johannesson H."/>
        </authorList>
    </citation>
    <scope>NUCLEOTIDE SEQUENCE</scope>
    <source>
        <strain evidence="2">CBS 955.72</strain>
    </source>
</reference>
<evidence type="ECO:0000313" key="3">
    <source>
        <dbReference type="Proteomes" id="UP001275084"/>
    </source>
</evidence>
<feature type="region of interest" description="Disordered" evidence="1">
    <location>
        <begin position="103"/>
        <end position="123"/>
    </location>
</feature>
<feature type="compositionally biased region" description="Basic and acidic residues" evidence="1">
    <location>
        <begin position="43"/>
        <end position="64"/>
    </location>
</feature>